<sequence>MADTLRDRCRWPVLPEPYAGALRLAVEFTLAETEPLGIVATGTVIRGEAHPASDIDLYVLHDAPHRRRVQRFFQGVPTEIFINPPHAVRSYFPSEHRAGRRFTAHMLATGFVVLDRSPVVDQLRAESRGWLDRPDELSAADAQRARYAAATHLEDGADTTPVDGAVAALLLAGAVTQMLELFVRSRGRPIPRAKALVSEVAALDPSLGEMVSRFASATSPAERLDAAQQIGDRVLQARGFFEWDSGPEPVPSVVDSASPRGSA</sequence>
<dbReference type="SUPFAM" id="SSF81301">
    <property type="entry name" value="Nucleotidyltransferase"/>
    <property type="match status" value="1"/>
</dbReference>
<dbReference type="Gene3D" id="3.30.460.10">
    <property type="entry name" value="Beta Polymerase, domain 2"/>
    <property type="match status" value="1"/>
</dbReference>
<evidence type="ECO:0000256" key="1">
    <source>
        <dbReference type="SAM" id="MobiDB-lite"/>
    </source>
</evidence>
<dbReference type="EMBL" id="CADCTU010000282">
    <property type="protein sequence ID" value="CAA9307418.1"/>
    <property type="molecule type" value="Genomic_DNA"/>
</dbReference>
<evidence type="ECO:0000313" key="3">
    <source>
        <dbReference type="EMBL" id="CAA9307418.1"/>
    </source>
</evidence>
<protein>
    <recommendedName>
        <fullName evidence="2">Polymerase nucleotidyl transferase domain-containing protein</fullName>
    </recommendedName>
</protein>
<organism evidence="3">
    <name type="scientific">uncultured Gemmatimonadaceae bacterium</name>
    <dbReference type="NCBI Taxonomy" id="246130"/>
    <lineage>
        <taxon>Bacteria</taxon>
        <taxon>Pseudomonadati</taxon>
        <taxon>Gemmatimonadota</taxon>
        <taxon>Gemmatimonadia</taxon>
        <taxon>Gemmatimonadales</taxon>
        <taxon>Gemmatimonadaceae</taxon>
        <taxon>environmental samples</taxon>
    </lineage>
</organism>
<feature type="region of interest" description="Disordered" evidence="1">
    <location>
        <begin position="244"/>
        <end position="263"/>
    </location>
</feature>
<gene>
    <name evidence="3" type="ORF">AVDCRST_MAG11-1229</name>
</gene>
<proteinExistence type="predicted"/>
<dbReference type="GO" id="GO:0016779">
    <property type="term" value="F:nucleotidyltransferase activity"/>
    <property type="evidence" value="ECO:0007669"/>
    <property type="project" value="InterPro"/>
</dbReference>
<evidence type="ECO:0000259" key="2">
    <source>
        <dbReference type="Pfam" id="PF01909"/>
    </source>
</evidence>
<dbReference type="Pfam" id="PF01909">
    <property type="entry name" value="NTP_transf_2"/>
    <property type="match status" value="1"/>
</dbReference>
<dbReference type="InterPro" id="IPR002934">
    <property type="entry name" value="Polymerase_NTP_transf_dom"/>
</dbReference>
<dbReference type="InterPro" id="IPR043519">
    <property type="entry name" value="NT_sf"/>
</dbReference>
<name>A0A6J4KKL0_9BACT</name>
<reference evidence="3" key="1">
    <citation type="submission" date="2020-02" db="EMBL/GenBank/DDBJ databases">
        <authorList>
            <person name="Meier V. D."/>
        </authorList>
    </citation>
    <scope>NUCLEOTIDE SEQUENCE</scope>
    <source>
        <strain evidence="3">AVDCRST_MAG11</strain>
    </source>
</reference>
<dbReference type="AlphaFoldDB" id="A0A6J4KKL0"/>
<accession>A0A6J4KKL0</accession>
<feature type="domain" description="Polymerase nucleotidyl transferase" evidence="2">
    <location>
        <begin position="35"/>
        <end position="69"/>
    </location>
</feature>